<name>A0A9P4MNE7_9PEZI</name>
<keyword evidence="2" id="KW-1185">Reference proteome</keyword>
<protein>
    <submittedName>
        <fullName evidence="1">Uncharacterized protein</fullName>
    </submittedName>
</protein>
<dbReference type="AlphaFoldDB" id="A0A9P4MNE7"/>
<accession>A0A9P4MNE7</accession>
<dbReference type="PANTHER" id="PTHR38846:SF1">
    <property type="entry name" value="C3H1-TYPE DOMAIN-CONTAINING PROTEIN"/>
    <property type="match status" value="1"/>
</dbReference>
<evidence type="ECO:0000313" key="1">
    <source>
        <dbReference type="EMBL" id="KAF2153641.1"/>
    </source>
</evidence>
<dbReference type="PANTHER" id="PTHR38846">
    <property type="entry name" value="C3H1-TYPE DOMAIN-CONTAINING PROTEIN"/>
    <property type="match status" value="1"/>
</dbReference>
<dbReference type="EMBL" id="ML996084">
    <property type="protein sequence ID" value="KAF2153641.1"/>
    <property type="molecule type" value="Genomic_DNA"/>
</dbReference>
<evidence type="ECO:0000313" key="2">
    <source>
        <dbReference type="Proteomes" id="UP000799439"/>
    </source>
</evidence>
<sequence length="151" mass="17157">MSSPSYFDRFAEFDHNPHAALLDEFDRLSASRQWKHNGKRYLKEKMRCCAEEVHTHFGEGVAISKLGAAQELCEEIGIEVPATITQCKKVLSKVAVNIIDLIDSRRTGTPVRRFVSRAALRAYTKKKGRRFPKDAAKINWPLGLLLDSRID</sequence>
<dbReference type="Proteomes" id="UP000799439">
    <property type="component" value="Unassembled WGS sequence"/>
</dbReference>
<organism evidence="1 2">
    <name type="scientific">Myriangium duriaei CBS 260.36</name>
    <dbReference type="NCBI Taxonomy" id="1168546"/>
    <lineage>
        <taxon>Eukaryota</taxon>
        <taxon>Fungi</taxon>
        <taxon>Dikarya</taxon>
        <taxon>Ascomycota</taxon>
        <taxon>Pezizomycotina</taxon>
        <taxon>Dothideomycetes</taxon>
        <taxon>Dothideomycetidae</taxon>
        <taxon>Myriangiales</taxon>
        <taxon>Myriangiaceae</taxon>
        <taxon>Myriangium</taxon>
    </lineage>
</organism>
<gene>
    <name evidence="1" type="ORF">K461DRAFT_253670</name>
</gene>
<reference evidence="1" key="1">
    <citation type="journal article" date="2020" name="Stud. Mycol.">
        <title>101 Dothideomycetes genomes: a test case for predicting lifestyles and emergence of pathogens.</title>
        <authorList>
            <person name="Haridas S."/>
            <person name="Albert R."/>
            <person name="Binder M."/>
            <person name="Bloem J."/>
            <person name="Labutti K."/>
            <person name="Salamov A."/>
            <person name="Andreopoulos B."/>
            <person name="Baker S."/>
            <person name="Barry K."/>
            <person name="Bills G."/>
            <person name="Bluhm B."/>
            <person name="Cannon C."/>
            <person name="Castanera R."/>
            <person name="Culley D."/>
            <person name="Daum C."/>
            <person name="Ezra D."/>
            <person name="Gonzalez J."/>
            <person name="Henrissat B."/>
            <person name="Kuo A."/>
            <person name="Liang C."/>
            <person name="Lipzen A."/>
            <person name="Lutzoni F."/>
            <person name="Magnuson J."/>
            <person name="Mondo S."/>
            <person name="Nolan M."/>
            <person name="Ohm R."/>
            <person name="Pangilinan J."/>
            <person name="Park H.-J."/>
            <person name="Ramirez L."/>
            <person name="Alfaro M."/>
            <person name="Sun H."/>
            <person name="Tritt A."/>
            <person name="Yoshinaga Y."/>
            <person name="Zwiers L.-H."/>
            <person name="Turgeon B."/>
            <person name="Goodwin S."/>
            <person name="Spatafora J."/>
            <person name="Crous P."/>
            <person name="Grigoriev I."/>
        </authorList>
    </citation>
    <scope>NUCLEOTIDE SEQUENCE</scope>
    <source>
        <strain evidence="1">CBS 260.36</strain>
    </source>
</reference>
<comment type="caution">
    <text evidence="1">The sequence shown here is derived from an EMBL/GenBank/DDBJ whole genome shotgun (WGS) entry which is preliminary data.</text>
</comment>
<dbReference type="OrthoDB" id="6105938at2759"/>
<proteinExistence type="predicted"/>